<comment type="caution">
    <text evidence="3">The sequence shown here is derived from an EMBL/GenBank/DDBJ whole genome shotgun (WGS) entry which is preliminary data.</text>
</comment>
<proteinExistence type="predicted"/>
<dbReference type="NCBIfam" id="NF038131">
    <property type="entry name" value="choice_anch_K"/>
    <property type="match status" value="1"/>
</dbReference>
<dbReference type="InterPro" id="IPR047995">
    <property type="entry name" value="Choice_anch_K"/>
</dbReference>
<reference evidence="3 4" key="1">
    <citation type="journal article" date="2005" name="Int. J. Syst. Evol. Microbiol.">
        <title>Nitrincola lacisaponensis gen. nov., sp. nov., a novel alkaliphilic bacterium isolated from an alkaline, saline lake.</title>
        <authorList>
            <person name="Dimitriu P.A."/>
            <person name="Shukla S.K."/>
            <person name="Conradt J."/>
            <person name="Marquez M.C."/>
            <person name="Ventosa A."/>
            <person name="Maglia A."/>
            <person name="Peyton B.M."/>
            <person name="Pinkart H.C."/>
            <person name="Mormile M.R."/>
        </authorList>
    </citation>
    <scope>NUCLEOTIDE SEQUENCE [LARGE SCALE GENOMIC DNA]</scope>
    <source>
        <strain evidence="3 4">4CA</strain>
    </source>
</reference>
<dbReference type="InterPro" id="IPR010221">
    <property type="entry name" value="VCBS_dom"/>
</dbReference>
<feature type="region of interest" description="Disordered" evidence="1">
    <location>
        <begin position="38"/>
        <end position="57"/>
    </location>
</feature>
<dbReference type="STRING" id="267850.ADINL_2384"/>
<dbReference type="EMBL" id="JMSZ01000032">
    <property type="protein sequence ID" value="KDE39255.1"/>
    <property type="molecule type" value="Genomic_DNA"/>
</dbReference>
<evidence type="ECO:0000313" key="4">
    <source>
        <dbReference type="Proteomes" id="UP000027318"/>
    </source>
</evidence>
<feature type="domain" description="DUF5801" evidence="2">
    <location>
        <begin position="1115"/>
        <end position="1256"/>
    </location>
</feature>
<accession>A0A063Y265</accession>
<name>A0A063Y265_9GAMM</name>
<dbReference type="NCBIfam" id="TIGR03661">
    <property type="entry name" value="T1SS_VCA0849"/>
    <property type="match status" value="1"/>
</dbReference>
<dbReference type="Proteomes" id="UP000027318">
    <property type="component" value="Unassembled WGS sequence"/>
</dbReference>
<evidence type="ECO:0000256" key="1">
    <source>
        <dbReference type="SAM" id="MobiDB-lite"/>
    </source>
</evidence>
<dbReference type="InterPro" id="IPR043824">
    <property type="entry name" value="DUF5801"/>
</dbReference>
<evidence type="ECO:0000313" key="3">
    <source>
        <dbReference type="EMBL" id="KDE39255.1"/>
    </source>
</evidence>
<protein>
    <submittedName>
        <fullName evidence="3">T1SS secreted agglutinin RTX</fullName>
    </submittedName>
</protein>
<gene>
    <name evidence="3" type="ORF">ADINL_2384</name>
</gene>
<dbReference type="Pfam" id="PF17963">
    <property type="entry name" value="Big_9"/>
    <property type="match status" value="1"/>
</dbReference>
<dbReference type="InterPro" id="IPR019960">
    <property type="entry name" value="T1SS_VCA0849"/>
</dbReference>
<dbReference type="Pfam" id="PF19116">
    <property type="entry name" value="DUF5801"/>
    <property type="match status" value="2"/>
</dbReference>
<evidence type="ECO:0000259" key="2">
    <source>
        <dbReference type="Pfam" id="PF19116"/>
    </source>
</evidence>
<sequence>MSEAQITASVPEPVESEITDPSIDAILAALEGDGDLLDDLEAPAAGTEGAPDGGGGSFVRLMRISETVDPLSFQYDQQLATPFEAPIGDSGPVVAEEPIPPSVAPEGGSVNETGGFDSFTQSLGISFGGLTGTVTLSSPGAVWDPVANTLTYGPDSYGGSWQIQVNPDGTYTFEQTGAMEHPDADDPNDSVPVEVTVTVVSENGLTATSSFIVDIFDDGPSILELNTDAEGLQLNVFDAETLSEGGSVDSVDLSELFSVDVDYGTDGPGSLSWSYALGLAQSDFPPIQLPGGELDEELMLLPPDSVNSGLSSSDMPIMLALSEDQQSIVGFIMGEGSETVFTLEIIEGQLVLTQFLPIDHLLNGEPVDQLNLGSLVTLTASVTVTDRDGDSVSQSTEPLNLGEFITFNDDEPAAELDGAIEAVEGGDEVTGTWSTDPGADSDGATRLLSINGGPADLLVLGEPIDTGVGILTFNADGTWSFVAATNLDHSESDPTLSFQLIKIDGDLDEADATHTITIVDGDGPTPGGEDGVGSSVGLVTTDVDLRDSLVSDDSGLLTFTAGSDDIASFVFGDTSGISVDGLDGTLTWSVNAEGDELIGSLNGVDVLKLTLSGSPVAAGDTGTVTVNVEQLASLPHNADVDELEISGIQVKAIDSDGTESAAASVSVTVHDDLPEVTLDGDVQATEGGDAIGGTWSTEAGADAEGAQRLLSINGADPVSFVVGDPIDTGVGILTFNAGGTWSFVAATNLDHSESDPTLSFQLIKIDGDLDEADATHTITIVDGDGPTPGGEDGVGSSVGLVTTDVDLRDSLVSDDSGLLTFTAGSDDIASFVFGDTSGISVDGLDGTLTWSVNAEGDELIGSLNGVDVLKLTLSGSPVAAGDTGTVTVNVEQLASLPHNADVDELEISGIQVKAIDSDGTESAAASVSVTVHDDLPEVEGTNPSGHEVTITNLGSNPNTGYDNSFGYYVVGENGEPTIGVVLWSNVKLDVNDIRVITGYAPGEIGYFIIPNGATHNPDLGNDTSVVFQSFVNSNGDTVWQAWTADENGDPLEPLAGQNSNMPALFSDGNLHPNGVSHVENNLTEGDLNWEDIYGNSSDYDYNDVNINVTWSDASLTVSENDLDQVASFDFSTYFSAEFGADMQGPASVYSLGVTQGDGSDSGLVDTLTGEAVLLRMEGPDVIGYVMVDGVETAVFTVTVDSATGVVTLDQLRAVEHPLGGVVGASDVVNVAAGAIDLSKTVYDSDGDTDTATIDIGPVMYFQDAGPDATDFVYDDTVRAGADPVVLATGMDAIQQLLGFDAGPDGLQSISFGTGSQGGQLLINDDGELVYTPPASVDQQNVSETFSYTVTDGDGDTATALITFNVRADSQPEVESVEITLDEANLPNGTQTNLSELTRTGTFSVVAADGIKDVTLDGEYIIQEGVYQPGVSLTVGGGTLTITGFDADTGLVSYEYVLDSSYDHPPVQGTNTKEFDLEIVVTDIDDDVVTGNFRVNIIDDVPDFGTPDDVSVSAAGGEVSGDLNLNIGADEAGGLISDVQLLSEDGFIQVQFLDEGVLKTAFLTSGGEKLNYTYDEATQQLIAYKASETADDPVFTIDMSVETDSYTLIVLQPLDGVAQQFSTSALNPTTGGIDGSLELDSPNLNVAFTAVGGSVNFSPQSIGVADQHIEAGESLTAIFDQFLSELVIELSPSSNASFVTWTAINTQTGESFTGTGLTIDAFAPGAVVFDKVVFENSGSGQGNQKYGIKGFSGEYLDGELEYSLPVNVIAKDGDGDVDDASFLITFEPAGPGDLPDLPSILGLTDSDVLVNEAYLENGSSASTGALPVDSNSFTLVASAGVQTLLISGLLLSGQAAQSGGQVALSAADLAVLGLPSATPVVVQTPEGNELQLTAYNPVTGEVSYTFVLTGALEHAEGEGTNLLDKAGIDLALLDTNGHYAYGTINVTVVDDIPEQFSLSNDLTVAISEMLVGGLEASWLNPVGGSSTLINTDPGIDDVVRWGSGSNFSNYTFDDNNDLIHSDGVQVNEPFVIGTFTHNNFPIQSGTSISAVDLQLTFNIVIDGVVTPITHTINFKHNETPNTNPQVDHPDNDDIVTILNAGFTTSVTVGARVYNFEVVGFVDQNTGNVVNSVRTTERASSTFELLAKLSSTDDLPKVEGQVETGFGADGAALVNAILWDNGGGADTAVASGTIAGSYGHLEVAADGTYTYVMSREARDGMAQDDNWQENFTYYLTDADGDQVASTLTINLQGEPNMPVNVQESTPADDTLVGEDGVVDIFVWNLGDEGEDTVLNFNPAEGDVLDVADLLVGEESGLITDYISISEINGGADTVISLTPTGAGGDVTQTITLQGVSFTDLGIDTATMTSDEAIITHLVESGYINIDQ</sequence>
<dbReference type="NCBIfam" id="TIGR01965">
    <property type="entry name" value="VCBS_repeat"/>
    <property type="match status" value="1"/>
</dbReference>
<feature type="domain" description="DUF5801" evidence="2">
    <location>
        <begin position="248"/>
        <end position="396"/>
    </location>
</feature>
<organism evidence="3 4">
    <name type="scientific">Nitrincola lacisaponensis</name>
    <dbReference type="NCBI Taxonomy" id="267850"/>
    <lineage>
        <taxon>Bacteria</taxon>
        <taxon>Pseudomonadati</taxon>
        <taxon>Pseudomonadota</taxon>
        <taxon>Gammaproteobacteria</taxon>
        <taxon>Oceanospirillales</taxon>
        <taxon>Oceanospirillaceae</taxon>
        <taxon>Nitrincola</taxon>
    </lineage>
</organism>
<keyword evidence="4" id="KW-1185">Reference proteome</keyword>
<dbReference type="PATRIC" id="fig|267850.7.peg.2352"/>